<dbReference type="PRINTS" id="PR01035">
    <property type="entry name" value="TCRTETA"/>
</dbReference>
<feature type="transmembrane region" description="Helical" evidence="7">
    <location>
        <begin position="358"/>
        <end position="377"/>
    </location>
</feature>
<feature type="transmembrane region" description="Helical" evidence="7">
    <location>
        <begin position="287"/>
        <end position="308"/>
    </location>
</feature>
<dbReference type="Gene3D" id="1.20.1250.20">
    <property type="entry name" value="MFS general substrate transporter like domains"/>
    <property type="match status" value="1"/>
</dbReference>
<dbReference type="GeneID" id="64690987"/>
<comment type="subcellular location">
    <subcellularLocation>
        <location evidence="1">Membrane</location>
        <topology evidence="1">Multi-pass membrane protein</topology>
    </subcellularLocation>
</comment>
<dbReference type="PROSITE" id="PS50850">
    <property type="entry name" value="MFS"/>
    <property type="match status" value="1"/>
</dbReference>
<dbReference type="SUPFAM" id="SSF103473">
    <property type="entry name" value="MFS general substrate transporter"/>
    <property type="match status" value="1"/>
</dbReference>
<feature type="transmembrane region" description="Helical" evidence="7">
    <location>
        <begin position="328"/>
        <end position="346"/>
    </location>
</feature>
<feature type="region of interest" description="Disordered" evidence="6">
    <location>
        <begin position="1"/>
        <end position="21"/>
    </location>
</feature>
<feature type="transmembrane region" description="Helical" evidence="7">
    <location>
        <begin position="203"/>
        <end position="225"/>
    </location>
</feature>
<evidence type="ECO:0000259" key="8">
    <source>
        <dbReference type="PROSITE" id="PS50850"/>
    </source>
</evidence>
<dbReference type="PANTHER" id="PTHR23504:SF15">
    <property type="entry name" value="MAJOR FACILITATOR SUPERFAMILY (MFS) PROFILE DOMAIN-CONTAINING PROTEIN"/>
    <property type="match status" value="1"/>
</dbReference>
<feature type="domain" description="Major facilitator superfamily (MFS) profile" evidence="8">
    <location>
        <begin position="29"/>
        <end position="487"/>
    </location>
</feature>
<dbReference type="Pfam" id="PF07690">
    <property type="entry name" value="MFS_1"/>
    <property type="match status" value="1"/>
</dbReference>
<dbReference type="EMBL" id="JABBWM010000035">
    <property type="protein sequence ID" value="KAG2106644.1"/>
    <property type="molecule type" value="Genomic_DNA"/>
</dbReference>
<feature type="compositionally biased region" description="Acidic residues" evidence="6">
    <location>
        <begin position="1"/>
        <end position="10"/>
    </location>
</feature>
<accession>A0A9P7F5R4</accession>
<dbReference type="InterPro" id="IPR011701">
    <property type="entry name" value="MFS"/>
</dbReference>
<keyword evidence="10" id="KW-1185">Reference proteome</keyword>
<dbReference type="PANTHER" id="PTHR23504">
    <property type="entry name" value="MAJOR FACILITATOR SUPERFAMILY DOMAIN-CONTAINING PROTEIN 10"/>
    <property type="match status" value="1"/>
</dbReference>
<gene>
    <name evidence="9" type="ORF">F5147DRAFT_229950</name>
</gene>
<feature type="transmembrane region" description="Helical" evidence="7">
    <location>
        <begin position="389"/>
        <end position="419"/>
    </location>
</feature>
<keyword evidence="4 7" id="KW-1133">Transmembrane helix</keyword>
<keyword evidence="5 7" id="KW-0472">Membrane</keyword>
<evidence type="ECO:0000313" key="10">
    <source>
        <dbReference type="Proteomes" id="UP000823399"/>
    </source>
</evidence>
<feature type="transmembrane region" description="Helical" evidence="7">
    <location>
        <begin position="463"/>
        <end position="482"/>
    </location>
</feature>
<evidence type="ECO:0000256" key="5">
    <source>
        <dbReference type="ARBA" id="ARBA00023136"/>
    </source>
</evidence>
<dbReference type="OrthoDB" id="419616at2759"/>
<organism evidence="9 10">
    <name type="scientific">Suillus discolor</name>
    <dbReference type="NCBI Taxonomy" id="1912936"/>
    <lineage>
        <taxon>Eukaryota</taxon>
        <taxon>Fungi</taxon>
        <taxon>Dikarya</taxon>
        <taxon>Basidiomycota</taxon>
        <taxon>Agaricomycotina</taxon>
        <taxon>Agaricomycetes</taxon>
        <taxon>Agaricomycetidae</taxon>
        <taxon>Boletales</taxon>
        <taxon>Suillineae</taxon>
        <taxon>Suillaceae</taxon>
        <taxon>Suillus</taxon>
    </lineage>
</organism>
<keyword evidence="3 7" id="KW-0812">Transmembrane</keyword>
<dbReference type="InterPro" id="IPR036259">
    <property type="entry name" value="MFS_trans_sf"/>
</dbReference>
<reference evidence="9" key="1">
    <citation type="journal article" date="2020" name="New Phytol.">
        <title>Comparative genomics reveals dynamic genome evolution in host specialist ectomycorrhizal fungi.</title>
        <authorList>
            <person name="Lofgren L.A."/>
            <person name="Nguyen N.H."/>
            <person name="Vilgalys R."/>
            <person name="Ruytinx J."/>
            <person name="Liao H.L."/>
            <person name="Branco S."/>
            <person name="Kuo A."/>
            <person name="LaButti K."/>
            <person name="Lipzen A."/>
            <person name="Andreopoulos W."/>
            <person name="Pangilinan J."/>
            <person name="Riley R."/>
            <person name="Hundley H."/>
            <person name="Na H."/>
            <person name="Barry K."/>
            <person name="Grigoriev I.V."/>
            <person name="Stajich J.E."/>
            <person name="Kennedy P.G."/>
        </authorList>
    </citation>
    <scope>NUCLEOTIDE SEQUENCE</scope>
    <source>
        <strain evidence="9">FC423</strain>
    </source>
</reference>
<dbReference type="GO" id="GO:0022857">
    <property type="term" value="F:transmembrane transporter activity"/>
    <property type="evidence" value="ECO:0007669"/>
    <property type="project" value="InterPro"/>
</dbReference>
<dbReference type="InterPro" id="IPR001958">
    <property type="entry name" value="Tet-R_TetA/multi-R_MdtG-like"/>
</dbReference>
<evidence type="ECO:0000256" key="7">
    <source>
        <dbReference type="SAM" id="Phobius"/>
    </source>
</evidence>
<protein>
    <submittedName>
        <fullName evidence="9">Major facilitator superfamily domain-containing protein</fullName>
    </submittedName>
</protein>
<sequence>MIAPQNDEETPLLQRPEQPTAKTPLPWDQFWILLLLEMPDFLSTGTLAPFIPQLIRDTGVTHGDESQVGHYAGILQSSYYAAHTLTIFHWSQLSDHIGRKPVILTALSAIVISLFSFGLSKSFLGLVVSRIVCGAFDPSDSIIKSMLMDITDATNMPKAYSYIPISLMIGNSIGPLIGGSLSRPADRFPDIFGRSELLKTYPYLLPCSISAFFVSIIWLVTYIRLKEGVSTASKTPLWELIKKGFFGKSSSKLRQPSNNVIVDPAEGSPGEVQPKPLPLRALLTPKVLSVTASYATMGLFRTGFNLLLPVFYATPIELGGLSLEPPRIGALLAVSGIMQGIFQLLFYARLHDRFGARAIFIAGVSSGIPIVILFPVINALARAYGIGMAVWLCVVAQLALKTSLVLCFPCMALLIRAAAPNRASLGTTNGIVMVVVAVARIIGPASAASVFSYSLQEGHDAWSIYYFFMAIAFLAVGTALLLPRDLGVWEDSQ</sequence>
<name>A0A9P7F5R4_9AGAM</name>
<dbReference type="AlphaFoldDB" id="A0A9P7F5R4"/>
<evidence type="ECO:0000256" key="1">
    <source>
        <dbReference type="ARBA" id="ARBA00004141"/>
    </source>
</evidence>
<evidence type="ECO:0000256" key="2">
    <source>
        <dbReference type="ARBA" id="ARBA00022448"/>
    </source>
</evidence>
<proteinExistence type="predicted"/>
<evidence type="ECO:0000256" key="3">
    <source>
        <dbReference type="ARBA" id="ARBA00022692"/>
    </source>
</evidence>
<dbReference type="Proteomes" id="UP000823399">
    <property type="component" value="Unassembled WGS sequence"/>
</dbReference>
<dbReference type="RefSeq" id="XP_041291682.1">
    <property type="nucleotide sequence ID" value="XM_041428728.1"/>
</dbReference>
<evidence type="ECO:0000256" key="6">
    <source>
        <dbReference type="SAM" id="MobiDB-lite"/>
    </source>
</evidence>
<evidence type="ECO:0000313" key="9">
    <source>
        <dbReference type="EMBL" id="KAG2106644.1"/>
    </source>
</evidence>
<feature type="transmembrane region" description="Helical" evidence="7">
    <location>
        <begin position="102"/>
        <end position="120"/>
    </location>
</feature>
<dbReference type="GO" id="GO:0016020">
    <property type="term" value="C:membrane"/>
    <property type="evidence" value="ECO:0007669"/>
    <property type="project" value="UniProtKB-SubCell"/>
</dbReference>
<comment type="caution">
    <text evidence="9">The sequence shown here is derived from an EMBL/GenBank/DDBJ whole genome shotgun (WGS) entry which is preliminary data.</text>
</comment>
<feature type="transmembrane region" description="Helical" evidence="7">
    <location>
        <begin position="431"/>
        <end position="451"/>
    </location>
</feature>
<evidence type="ECO:0000256" key="4">
    <source>
        <dbReference type="ARBA" id="ARBA00022989"/>
    </source>
</evidence>
<keyword evidence="2" id="KW-0813">Transport</keyword>
<dbReference type="InterPro" id="IPR020846">
    <property type="entry name" value="MFS_dom"/>
</dbReference>